<dbReference type="OrthoDB" id="3791063at2759"/>
<feature type="compositionally biased region" description="Basic and acidic residues" evidence="1">
    <location>
        <begin position="518"/>
        <end position="615"/>
    </location>
</feature>
<feature type="region of interest" description="Disordered" evidence="1">
    <location>
        <begin position="180"/>
        <end position="224"/>
    </location>
</feature>
<feature type="compositionally biased region" description="Low complexity" evidence="1">
    <location>
        <begin position="273"/>
        <end position="307"/>
    </location>
</feature>
<dbReference type="AlphaFoldDB" id="A0A2T2NKV3"/>
<feature type="region of interest" description="Disordered" evidence="1">
    <location>
        <begin position="236"/>
        <end position="642"/>
    </location>
</feature>
<organism evidence="2 3">
    <name type="scientific">Corynespora cassiicola Philippines</name>
    <dbReference type="NCBI Taxonomy" id="1448308"/>
    <lineage>
        <taxon>Eukaryota</taxon>
        <taxon>Fungi</taxon>
        <taxon>Dikarya</taxon>
        <taxon>Ascomycota</taxon>
        <taxon>Pezizomycotina</taxon>
        <taxon>Dothideomycetes</taxon>
        <taxon>Pleosporomycetidae</taxon>
        <taxon>Pleosporales</taxon>
        <taxon>Corynesporascaceae</taxon>
        <taxon>Corynespora</taxon>
    </lineage>
</organism>
<feature type="compositionally biased region" description="Polar residues" evidence="1">
    <location>
        <begin position="675"/>
        <end position="693"/>
    </location>
</feature>
<keyword evidence="3" id="KW-1185">Reference proteome</keyword>
<feature type="compositionally biased region" description="Basic residues" evidence="1">
    <location>
        <begin position="396"/>
        <end position="426"/>
    </location>
</feature>
<protein>
    <submittedName>
        <fullName evidence="2">Uncharacterized protein</fullName>
    </submittedName>
</protein>
<dbReference type="STRING" id="1448308.A0A2T2NKV3"/>
<evidence type="ECO:0000313" key="3">
    <source>
        <dbReference type="Proteomes" id="UP000240883"/>
    </source>
</evidence>
<feature type="compositionally biased region" description="Polar residues" evidence="1">
    <location>
        <begin position="45"/>
        <end position="65"/>
    </location>
</feature>
<feature type="compositionally biased region" description="Polar residues" evidence="1">
    <location>
        <begin position="654"/>
        <end position="667"/>
    </location>
</feature>
<feature type="compositionally biased region" description="Basic and acidic residues" evidence="1">
    <location>
        <begin position="757"/>
        <end position="768"/>
    </location>
</feature>
<feature type="compositionally biased region" description="Acidic residues" evidence="1">
    <location>
        <begin position="360"/>
        <end position="373"/>
    </location>
</feature>
<feature type="region of interest" description="Disordered" evidence="1">
    <location>
        <begin position="1"/>
        <end position="66"/>
    </location>
</feature>
<dbReference type="Proteomes" id="UP000240883">
    <property type="component" value="Unassembled WGS sequence"/>
</dbReference>
<feature type="compositionally biased region" description="Pro residues" evidence="1">
    <location>
        <begin position="243"/>
        <end position="272"/>
    </location>
</feature>
<feature type="compositionally biased region" description="Polar residues" evidence="1">
    <location>
        <begin position="213"/>
        <end position="224"/>
    </location>
</feature>
<feature type="compositionally biased region" description="Low complexity" evidence="1">
    <location>
        <begin position="25"/>
        <end position="43"/>
    </location>
</feature>
<gene>
    <name evidence="2" type="ORF">BS50DRAFT_400688</name>
</gene>
<reference evidence="2 3" key="1">
    <citation type="journal article" date="2018" name="Front. Microbiol.">
        <title>Genome-Wide Analysis of Corynespora cassiicola Leaf Fall Disease Putative Effectors.</title>
        <authorList>
            <person name="Lopez D."/>
            <person name="Ribeiro S."/>
            <person name="Label P."/>
            <person name="Fumanal B."/>
            <person name="Venisse J.S."/>
            <person name="Kohler A."/>
            <person name="de Oliveira R.R."/>
            <person name="Labutti K."/>
            <person name="Lipzen A."/>
            <person name="Lail K."/>
            <person name="Bauer D."/>
            <person name="Ohm R.A."/>
            <person name="Barry K.W."/>
            <person name="Spatafora J."/>
            <person name="Grigoriev I.V."/>
            <person name="Martin F.M."/>
            <person name="Pujade-Renaud V."/>
        </authorList>
    </citation>
    <scope>NUCLEOTIDE SEQUENCE [LARGE SCALE GENOMIC DNA]</scope>
    <source>
        <strain evidence="2 3">Philippines</strain>
    </source>
</reference>
<feature type="region of interest" description="Disordered" evidence="1">
    <location>
        <begin position="654"/>
        <end position="843"/>
    </location>
</feature>
<evidence type="ECO:0000313" key="2">
    <source>
        <dbReference type="EMBL" id="PSN65896.1"/>
    </source>
</evidence>
<accession>A0A2T2NKV3</accession>
<feature type="compositionally biased region" description="Polar residues" evidence="1">
    <location>
        <begin position="468"/>
        <end position="477"/>
    </location>
</feature>
<name>A0A2T2NKV3_CORCC</name>
<sequence>MNTYNQPLPQASFRGQVPVQQQNTGAPRQAPQGVQQPGQPMMPNSGMQNGSSGPQGPPQNFSPNYDPQLAMWMIHKPRNNQSWDEAEPRCQHISVTNINKDLNKMKKKTVSITETLKDIPSESAKRLIDELLEKENKKLQQLRRSLQWVIAGVDLEWKQLDWRRRLLKNITIILKTEPSGLEDLKPAKPPGNSQVHQGVRPNAGPQGMPAQGMNPQAMNQQSKNNQAPDVMQFLDRPQAQGHPPMPGPGSGPPPPPMNGAPPGPPPPPPRPVHPQQHPQHQQHQQHFQQQQKPQQNVQQQQQQQQHHMPQHPMPMPGAFSGPVQLPGNMPGQPQARIENLNPRILRKQKSKSYMARQYEIESDFSSESEEDDSNLSYSEESVDDQYAYVRTSSRSSSRKKNEKKSRHKIRTPSRGRSRVRVHKHMPQPKIVPVQVQMNKPPMGNYAPSSPKHVPQAYPVHYSPKGSHGNLSHYSPRTSGPELSHPTRNSAGIIPPQTPVPGQPEFHIHVNTNGVSAQDYDRERDMERQIERERQLERERLQREQHERERLERERHIERERQLNRERELERELREKNHELERERVRERERERERIQQLQRDIQRSEERNSRRESRNHSPPLMNEKVYRHSRRESRNHSPQFMNEKAYRKLESYATAQAMSRGGSSTDNSDIRSFHEGSSSHSIADDSVFSSTHISRPMSEAGMPTNMRSRKLDARRDSGFAQQPMHHNPPFADNFDPRRAKDPLYSNDYPHHPPPRRNPQDDPFHDPTRRPPPVLRRNSLAQDPNPFHPSYNTRGDPPPFAHPGLRRAQTERVGGVGGAMSGLREQGPPPTAQYAYVNAPAPRPIKDYDPLELRDLADAMEHINHTRREAYAGQKRRGPMRGLEVDTDEWAEDGYGRGVGRYY</sequence>
<evidence type="ECO:0000256" key="1">
    <source>
        <dbReference type="SAM" id="MobiDB-lite"/>
    </source>
</evidence>
<dbReference type="EMBL" id="KZ678136">
    <property type="protein sequence ID" value="PSN65896.1"/>
    <property type="molecule type" value="Genomic_DNA"/>
</dbReference>
<proteinExistence type="predicted"/>